<accession>A0A131YG01</accession>
<evidence type="ECO:0000313" key="2">
    <source>
        <dbReference type="EMBL" id="JAP77468.1"/>
    </source>
</evidence>
<name>A0A131YG01_RHIAP</name>
<sequence length="89" mass="9670">MKSQLFITMPCLCTLALLSIISLAIHAVPEVAAEPTQTNQQAPMIMERVQSAADGCEENGGYCSGMCINSMENSYWKCGDGQKCCVYLK</sequence>
<feature type="chain" id="PRO_5007285022" evidence="1">
    <location>
        <begin position="34"/>
        <end position="89"/>
    </location>
</feature>
<reference evidence="2" key="1">
    <citation type="journal article" date="2016" name="Ticks Tick Borne Dis.">
        <title>De novo assembly and annotation of the salivary gland transcriptome of Rhipicephalus appendiculatus male and female ticks during blood feeding.</title>
        <authorList>
            <person name="de Castro M.H."/>
            <person name="de Klerk D."/>
            <person name="Pienaar R."/>
            <person name="Latif A.A."/>
            <person name="Rees D.J."/>
            <person name="Mans B.J."/>
        </authorList>
    </citation>
    <scope>NUCLEOTIDE SEQUENCE</scope>
    <source>
        <tissue evidence="2">Salivary glands</tissue>
    </source>
</reference>
<dbReference type="EMBL" id="GEDV01011089">
    <property type="protein sequence ID" value="JAP77468.1"/>
    <property type="molecule type" value="Transcribed_RNA"/>
</dbReference>
<protein>
    <submittedName>
        <fullName evidence="2">Carboxypeptidase inhibitor</fullName>
    </submittedName>
</protein>
<proteinExistence type="predicted"/>
<dbReference type="AlphaFoldDB" id="A0A131YG01"/>
<organism evidence="2">
    <name type="scientific">Rhipicephalus appendiculatus</name>
    <name type="common">Brown ear tick</name>
    <dbReference type="NCBI Taxonomy" id="34631"/>
    <lineage>
        <taxon>Eukaryota</taxon>
        <taxon>Metazoa</taxon>
        <taxon>Ecdysozoa</taxon>
        <taxon>Arthropoda</taxon>
        <taxon>Chelicerata</taxon>
        <taxon>Arachnida</taxon>
        <taxon>Acari</taxon>
        <taxon>Parasitiformes</taxon>
        <taxon>Ixodida</taxon>
        <taxon>Ixodoidea</taxon>
        <taxon>Ixodidae</taxon>
        <taxon>Rhipicephalinae</taxon>
        <taxon>Rhipicephalus</taxon>
        <taxon>Rhipicephalus</taxon>
    </lineage>
</organism>
<keyword evidence="1" id="KW-0732">Signal</keyword>
<feature type="signal peptide" evidence="1">
    <location>
        <begin position="1"/>
        <end position="33"/>
    </location>
</feature>
<evidence type="ECO:0000256" key="1">
    <source>
        <dbReference type="SAM" id="SignalP"/>
    </source>
</evidence>